<dbReference type="RefSeq" id="WP_382398309.1">
    <property type="nucleotide sequence ID" value="NZ_JBHSWH010000001.1"/>
</dbReference>
<evidence type="ECO:0000313" key="3">
    <source>
        <dbReference type="Proteomes" id="UP001596298"/>
    </source>
</evidence>
<gene>
    <name evidence="2" type="ORF">ACFQDH_02930</name>
</gene>
<dbReference type="NCBIfam" id="TIGR01764">
    <property type="entry name" value="excise"/>
    <property type="match status" value="1"/>
</dbReference>
<dbReference type="Pfam" id="PF12728">
    <property type="entry name" value="HTH_17"/>
    <property type="match status" value="1"/>
</dbReference>
<dbReference type="InterPro" id="IPR010093">
    <property type="entry name" value="SinI_DNA-bd"/>
</dbReference>
<dbReference type="EMBL" id="JBHSWH010000001">
    <property type="protein sequence ID" value="MFC6704252.1"/>
    <property type="molecule type" value="Genomic_DNA"/>
</dbReference>
<dbReference type="InterPro" id="IPR041657">
    <property type="entry name" value="HTH_17"/>
</dbReference>
<comment type="caution">
    <text evidence="2">The sequence shown here is derived from an EMBL/GenBank/DDBJ whole genome shotgun (WGS) entry which is preliminary data.</text>
</comment>
<evidence type="ECO:0000313" key="2">
    <source>
        <dbReference type="EMBL" id="MFC6704252.1"/>
    </source>
</evidence>
<sequence>MPTRTKTAARHTETYLPSSEDEASAASLANFLREGEGGLAALIAPDGTTIALSAQVHRVLVQVADAMAHGMGVTVAPHNAMLTTQEAADFLGISRPTLVRIIDRGDLEAVKPGRHRYVALQDLIAYQERVAMQRRKSLDEMARDAQSAGLYDLLDGQPPLKRH</sequence>
<proteinExistence type="predicted"/>
<name>A0ABW2AC07_9MICO</name>
<protein>
    <submittedName>
        <fullName evidence="2">Helix-turn-helix domain-containing protein</fullName>
    </submittedName>
</protein>
<organism evidence="2 3">
    <name type="scientific">Flexivirga alba</name>
    <dbReference type="NCBI Taxonomy" id="702742"/>
    <lineage>
        <taxon>Bacteria</taxon>
        <taxon>Bacillati</taxon>
        <taxon>Actinomycetota</taxon>
        <taxon>Actinomycetes</taxon>
        <taxon>Micrococcales</taxon>
        <taxon>Dermacoccaceae</taxon>
        <taxon>Flexivirga</taxon>
    </lineage>
</organism>
<dbReference type="InterPro" id="IPR009061">
    <property type="entry name" value="DNA-bd_dom_put_sf"/>
</dbReference>
<accession>A0ABW2AC07</accession>
<evidence type="ECO:0000259" key="1">
    <source>
        <dbReference type="Pfam" id="PF12728"/>
    </source>
</evidence>
<dbReference type="SUPFAM" id="SSF46955">
    <property type="entry name" value="Putative DNA-binding domain"/>
    <property type="match status" value="1"/>
</dbReference>
<keyword evidence="3" id="KW-1185">Reference proteome</keyword>
<feature type="domain" description="Helix-turn-helix" evidence="1">
    <location>
        <begin position="81"/>
        <end position="129"/>
    </location>
</feature>
<dbReference type="Proteomes" id="UP001596298">
    <property type="component" value="Unassembled WGS sequence"/>
</dbReference>
<reference evidence="3" key="1">
    <citation type="journal article" date="2019" name="Int. J. Syst. Evol. Microbiol.">
        <title>The Global Catalogue of Microorganisms (GCM) 10K type strain sequencing project: providing services to taxonomists for standard genome sequencing and annotation.</title>
        <authorList>
            <consortium name="The Broad Institute Genomics Platform"/>
            <consortium name="The Broad Institute Genome Sequencing Center for Infectious Disease"/>
            <person name="Wu L."/>
            <person name="Ma J."/>
        </authorList>
    </citation>
    <scope>NUCLEOTIDE SEQUENCE [LARGE SCALE GENOMIC DNA]</scope>
    <source>
        <strain evidence="3">CCUG 58127</strain>
    </source>
</reference>